<evidence type="ECO:0000256" key="2">
    <source>
        <dbReference type="ARBA" id="ARBA00023128"/>
    </source>
</evidence>
<dbReference type="InParanoid" id="A0A671WLM1"/>
<dbReference type="AlphaFoldDB" id="A0A671WLM1"/>
<dbReference type="PANTHER" id="PTHR21228:SF1">
    <property type="entry name" value="FAST KINASE DOMAIN-CONTAINING PROTEIN 2, MITOCHONDRIAL"/>
    <property type="match status" value="1"/>
</dbReference>
<dbReference type="GO" id="GO:0003723">
    <property type="term" value="F:RNA binding"/>
    <property type="evidence" value="ECO:0007669"/>
    <property type="project" value="TreeGrafter"/>
</dbReference>
<dbReference type="Pfam" id="PF06743">
    <property type="entry name" value="FAST_1"/>
    <property type="match status" value="1"/>
</dbReference>
<dbReference type="PANTHER" id="PTHR21228">
    <property type="entry name" value="FAST LEU-RICH DOMAIN-CONTAINING"/>
    <property type="match status" value="1"/>
</dbReference>
<dbReference type="GeneTree" id="ENSGT01030000234607"/>
<dbReference type="Ensembl" id="ENSSAUT00010039517.1">
    <property type="protein sequence ID" value="ENSSAUP00010037511.1"/>
    <property type="gene ID" value="ENSSAUG00010015853.1"/>
</dbReference>
<proteinExistence type="predicted"/>
<dbReference type="InterPro" id="IPR013584">
    <property type="entry name" value="RAP"/>
</dbReference>
<reference evidence="5" key="3">
    <citation type="submission" date="2025-09" db="UniProtKB">
        <authorList>
            <consortium name="Ensembl"/>
        </authorList>
    </citation>
    <scope>IDENTIFICATION</scope>
</reference>
<sequence length="692" mass="78258">MAHSAPFVTSGQLFLFTLSVNTINKYRTMSLRVTEEVMRRSLHFCSRRFRWHLGRLSATASITDASVSSQQLAHIWRTGQSQTCPPRTLIGSARFYSYDSRPGEDLEEKEPAVIQIAATRHGQRSSPFTDRLVRCGSPSDVLDLTCLYAPTVSQVSHCLTQMWSTTKKMSEEQARYELQLMFEHPAFEKLLQHTMRRVRFMTGEDIAYSLLCMVKLGVPQRSRVVQTFLRASQEKLNDLDEKSLSVLATCLDQIEEGTPNVAALKKGMGLQVETRLPWIKNVVLLQTMMRIVGKDAPLKLKRKLERKALSMTDQFSLPNTLYMISTMATMGFYSKPLLDVCSNKIKENLNVIPFSGQYKLLQSCKQLLYRDLDLLTDMSDHAASMMDIWSNKQLVILLSAFESLLFCPTAIMEAFAERVITNPDALTLRDLLCVLKVYSSLNFDLQHQRQQFLDGLTGALVSYLPRMSEFELLKTVYYLCLLGHFPSAPLEQLLQSSTLEQFKTTVPSYVINHERMFRTVDACLRLDRPQLPQHLTVPPFVLGDLTTSIPSDKPWLSQSLRSLVGDQADTVLQEMVVLENSYVIDGVITKPLTHQPSVTEASEAECRSPAESSQRIAVICTANPFCHGTSHPRGPLAAMTRHLNSLGYDCVTVAEHTLHGMPEEKRMEFLSRQLFPERHGSDTRPETEQLGS</sequence>
<reference evidence="5" key="1">
    <citation type="submission" date="2021-04" db="EMBL/GenBank/DDBJ databases">
        <authorList>
            <consortium name="Wellcome Sanger Institute Data Sharing"/>
        </authorList>
    </citation>
    <scope>NUCLEOTIDE SEQUENCE [LARGE SCALE GENOMIC DNA]</scope>
</reference>
<evidence type="ECO:0000313" key="6">
    <source>
        <dbReference type="Proteomes" id="UP000472265"/>
    </source>
</evidence>
<dbReference type="SMART" id="SM00952">
    <property type="entry name" value="RAP"/>
    <property type="match status" value="1"/>
</dbReference>
<dbReference type="GO" id="GO:0005759">
    <property type="term" value="C:mitochondrial matrix"/>
    <property type="evidence" value="ECO:0007669"/>
    <property type="project" value="TreeGrafter"/>
</dbReference>
<keyword evidence="2" id="KW-0496">Mitochondrion</keyword>
<dbReference type="OMA" id="FEIRMDS"/>
<evidence type="ECO:0000259" key="4">
    <source>
        <dbReference type="SMART" id="SM00952"/>
    </source>
</evidence>
<dbReference type="GO" id="GO:0035770">
    <property type="term" value="C:ribonucleoprotein granule"/>
    <property type="evidence" value="ECO:0007669"/>
    <property type="project" value="TreeGrafter"/>
</dbReference>
<feature type="region of interest" description="Disordered" evidence="3">
    <location>
        <begin position="673"/>
        <end position="692"/>
    </location>
</feature>
<dbReference type="CTD" id="22868"/>
<keyword evidence="6" id="KW-1185">Reference proteome</keyword>
<dbReference type="GeneID" id="115576953"/>
<organism evidence="5 6">
    <name type="scientific">Sparus aurata</name>
    <name type="common">Gilthead sea bream</name>
    <dbReference type="NCBI Taxonomy" id="8175"/>
    <lineage>
        <taxon>Eukaryota</taxon>
        <taxon>Metazoa</taxon>
        <taxon>Chordata</taxon>
        <taxon>Craniata</taxon>
        <taxon>Vertebrata</taxon>
        <taxon>Euteleostomi</taxon>
        <taxon>Actinopterygii</taxon>
        <taxon>Neopterygii</taxon>
        <taxon>Teleostei</taxon>
        <taxon>Neoteleostei</taxon>
        <taxon>Acanthomorphata</taxon>
        <taxon>Eupercaria</taxon>
        <taxon>Spariformes</taxon>
        <taxon>Sparidae</taxon>
        <taxon>Sparus</taxon>
    </lineage>
</organism>
<dbReference type="InterPro" id="IPR050870">
    <property type="entry name" value="FAST_kinase"/>
</dbReference>
<protein>
    <submittedName>
        <fullName evidence="5">FAST kinase domains 2</fullName>
    </submittedName>
</protein>
<evidence type="ECO:0000313" key="5">
    <source>
        <dbReference type="Ensembl" id="ENSSAUP00010037511.1"/>
    </source>
</evidence>
<gene>
    <name evidence="5" type="primary">fastkd2</name>
</gene>
<dbReference type="GO" id="GO:0044528">
    <property type="term" value="P:regulation of mitochondrial mRNA stability"/>
    <property type="evidence" value="ECO:0007669"/>
    <property type="project" value="InterPro"/>
</dbReference>
<dbReference type="RefSeq" id="XP_030265536.1">
    <property type="nucleotide sequence ID" value="XM_030409676.1"/>
</dbReference>
<dbReference type="Proteomes" id="UP000472265">
    <property type="component" value="Chromosome 24"/>
</dbReference>
<dbReference type="InterPro" id="IPR010622">
    <property type="entry name" value="FAST_Leu-rich"/>
</dbReference>
<dbReference type="GO" id="GO:0000963">
    <property type="term" value="P:mitochondrial RNA processing"/>
    <property type="evidence" value="ECO:0007669"/>
    <property type="project" value="TreeGrafter"/>
</dbReference>
<feature type="domain" description="RAP" evidence="4">
    <location>
        <begin position="619"/>
        <end position="673"/>
    </location>
</feature>
<reference evidence="5" key="2">
    <citation type="submission" date="2025-08" db="UniProtKB">
        <authorList>
            <consortium name="Ensembl"/>
        </authorList>
    </citation>
    <scope>IDENTIFICATION</scope>
</reference>
<dbReference type="OrthoDB" id="9369505at2759"/>
<name>A0A671WLM1_SPAAU</name>
<evidence type="ECO:0000256" key="3">
    <source>
        <dbReference type="SAM" id="MobiDB-lite"/>
    </source>
</evidence>
<evidence type="ECO:0000256" key="1">
    <source>
        <dbReference type="ARBA" id="ARBA00004173"/>
    </source>
</evidence>
<comment type="subcellular location">
    <subcellularLocation>
        <location evidence="1">Mitochondrion</location>
    </subcellularLocation>
</comment>
<accession>A0A671WLM1</accession>